<dbReference type="HOGENOM" id="CLU_1105788_0_0_6"/>
<proteinExistence type="predicted"/>
<name>A0A0H3CUY0_ENTCC</name>
<gene>
    <name evidence="2" type="ordered locus">ECL_B112</name>
</gene>
<dbReference type="OrthoDB" id="6638314at2"/>
<dbReference type="RefSeq" id="WP_013087382.1">
    <property type="nucleotide sequence ID" value="NC_014108.1"/>
</dbReference>
<accession>A0A0H3CUY0</accession>
<keyword evidence="1" id="KW-1133">Transmembrane helix</keyword>
<sequence length="251" mass="28620">MTKNFIRIAIYGWTWCSWAIRNLIFFPAATLTLIIAFLMVLDHSSPGQIMVRIMQSADKVTDGVNWTWRECPSVSSNSNVFPPEPSIRPSALEANCPEMVSDARGYAEHIDRNFMPLVWIWWTIMAAISVTVERFPVFKHRTRLQMRTITTREQLLVNGKVRERLATHIVTGAHGYETLCTSGCNVSYNDKRVLIENCEKLAENALPVTCRTCFTIWNDVHSYQPGDFDMESGKGNFTEKDLTEITIPTAH</sequence>
<dbReference type="EMBL" id="CP001920">
    <property type="protein sequence ID" value="ADF65074.1"/>
    <property type="molecule type" value="Genomic_DNA"/>
</dbReference>
<evidence type="ECO:0000313" key="3">
    <source>
        <dbReference type="Proteomes" id="UP000002363"/>
    </source>
</evidence>
<evidence type="ECO:0000313" key="2">
    <source>
        <dbReference type="EMBL" id="ADF65074.1"/>
    </source>
</evidence>
<organism evidence="2 3">
    <name type="scientific">Enterobacter cloacae subsp. cloacae (strain ATCC 13047 / DSM 30054 / NBRC 13535 / NCTC 10005 / WDCM 00083 / NCDC 279-56)</name>
    <dbReference type="NCBI Taxonomy" id="716541"/>
    <lineage>
        <taxon>Bacteria</taxon>
        <taxon>Pseudomonadati</taxon>
        <taxon>Pseudomonadota</taxon>
        <taxon>Gammaproteobacteria</taxon>
        <taxon>Enterobacterales</taxon>
        <taxon>Enterobacteriaceae</taxon>
        <taxon>Enterobacter</taxon>
        <taxon>Enterobacter cloacae complex</taxon>
    </lineage>
</organism>
<dbReference type="KEGG" id="enc:ECL_B112"/>
<dbReference type="EnsemblBacteria" id="ADF65074">
    <property type="protein sequence ID" value="ADF65074"/>
    <property type="gene ID" value="ECL_B112"/>
</dbReference>
<feature type="transmembrane region" description="Helical" evidence="1">
    <location>
        <begin position="119"/>
        <end position="137"/>
    </location>
</feature>
<keyword evidence="3" id="KW-1185">Reference proteome</keyword>
<feature type="transmembrane region" description="Helical" evidence="1">
    <location>
        <begin position="20"/>
        <end position="41"/>
    </location>
</feature>
<dbReference type="AlphaFoldDB" id="A0A0H3CUY0"/>
<reference evidence="2 3" key="1">
    <citation type="journal article" date="2010" name="J. Bacteriol.">
        <title>Complete genome sequence of Enterobacter cloacae subsp. cloacae type strain ATCC 13047.</title>
        <authorList>
            <person name="Ren Y."/>
            <person name="Ren Y."/>
            <person name="Zhou Z."/>
            <person name="Guo X."/>
            <person name="Li Y."/>
            <person name="Feng L."/>
            <person name="Wang L."/>
        </authorList>
    </citation>
    <scope>NUCLEOTIDE SEQUENCE [LARGE SCALE GENOMIC DNA]</scope>
    <source>
        <strain evidence="3">ATCC 13047 / DSM 30054 / NBRC 13535 / NCTC 10005 / WDCM 00083 / NCDC 279-56</strain>
        <plasmid evidence="2">pECL_B</plasmid>
    </source>
</reference>
<keyword evidence="1" id="KW-0472">Membrane</keyword>
<protein>
    <recommendedName>
        <fullName evidence="4">Conjugal transfer protein TraP</fullName>
    </recommendedName>
</protein>
<evidence type="ECO:0008006" key="4">
    <source>
        <dbReference type="Google" id="ProtNLM"/>
    </source>
</evidence>
<dbReference type="Proteomes" id="UP000002363">
    <property type="component" value="Plasmid pECL_B"/>
</dbReference>
<dbReference type="Pfam" id="PF07296">
    <property type="entry name" value="TraP"/>
    <property type="match status" value="1"/>
</dbReference>
<evidence type="ECO:0000256" key="1">
    <source>
        <dbReference type="SAM" id="Phobius"/>
    </source>
</evidence>
<geneLocation type="plasmid" evidence="2 3">
    <name>pECL_B</name>
</geneLocation>
<dbReference type="InterPro" id="IPR009913">
    <property type="entry name" value="TraP"/>
</dbReference>
<keyword evidence="2" id="KW-0614">Plasmid</keyword>
<keyword evidence="1" id="KW-0812">Transmembrane</keyword>